<proteinExistence type="predicted"/>
<feature type="compositionally biased region" description="Polar residues" evidence="1">
    <location>
        <begin position="119"/>
        <end position="143"/>
    </location>
</feature>
<feature type="compositionally biased region" description="Basic residues" evidence="1">
    <location>
        <begin position="266"/>
        <end position="277"/>
    </location>
</feature>
<evidence type="ECO:0000313" key="2">
    <source>
        <dbReference type="EMBL" id="KAH9827264.1"/>
    </source>
</evidence>
<organism evidence="2 3">
    <name type="scientific">Teratosphaeria destructans</name>
    <dbReference type="NCBI Taxonomy" id="418781"/>
    <lineage>
        <taxon>Eukaryota</taxon>
        <taxon>Fungi</taxon>
        <taxon>Dikarya</taxon>
        <taxon>Ascomycota</taxon>
        <taxon>Pezizomycotina</taxon>
        <taxon>Dothideomycetes</taxon>
        <taxon>Dothideomycetidae</taxon>
        <taxon>Mycosphaerellales</taxon>
        <taxon>Teratosphaeriaceae</taxon>
        <taxon>Teratosphaeria</taxon>
    </lineage>
</organism>
<dbReference type="OrthoDB" id="10650240at2759"/>
<evidence type="ECO:0000313" key="3">
    <source>
        <dbReference type="Proteomes" id="UP001138500"/>
    </source>
</evidence>
<protein>
    <submittedName>
        <fullName evidence="2">Uncharacterized protein</fullName>
    </submittedName>
</protein>
<feature type="region of interest" description="Disordered" evidence="1">
    <location>
        <begin position="110"/>
        <end position="287"/>
    </location>
</feature>
<name>A0A9W7SRG4_9PEZI</name>
<keyword evidence="3" id="KW-1185">Reference proteome</keyword>
<accession>A0A9W7SRG4</accession>
<reference evidence="2 3" key="2">
    <citation type="journal article" date="2021" name="Curr. Genet.">
        <title>Genetic response to nitrogen starvation in the aggressive Eucalyptus foliar pathogen Teratosphaeria destructans.</title>
        <authorList>
            <person name="Havenga M."/>
            <person name="Wingfield B.D."/>
            <person name="Wingfield M.J."/>
            <person name="Dreyer L.L."/>
            <person name="Roets F."/>
            <person name="Aylward J."/>
        </authorList>
    </citation>
    <scope>NUCLEOTIDE SEQUENCE [LARGE SCALE GENOMIC DNA]</scope>
    <source>
        <strain evidence="2">CMW44962</strain>
    </source>
</reference>
<dbReference type="Proteomes" id="UP001138500">
    <property type="component" value="Unassembled WGS sequence"/>
</dbReference>
<dbReference type="AlphaFoldDB" id="A0A9W7SRG4"/>
<evidence type="ECO:0000256" key="1">
    <source>
        <dbReference type="SAM" id="MobiDB-lite"/>
    </source>
</evidence>
<dbReference type="EMBL" id="RIBY02001898">
    <property type="protein sequence ID" value="KAH9827264.1"/>
    <property type="molecule type" value="Genomic_DNA"/>
</dbReference>
<feature type="compositionally biased region" description="Basic and acidic residues" evidence="1">
    <location>
        <begin position="173"/>
        <end position="205"/>
    </location>
</feature>
<feature type="compositionally biased region" description="Low complexity" evidence="1">
    <location>
        <begin position="206"/>
        <end position="219"/>
    </location>
</feature>
<comment type="caution">
    <text evidence="2">The sequence shown here is derived from an EMBL/GenBank/DDBJ whole genome shotgun (WGS) entry which is preliminary data.</text>
</comment>
<reference evidence="2 3" key="1">
    <citation type="journal article" date="2018" name="IMA Fungus">
        <title>IMA Genome-F 10: Nine draft genome sequences of Claviceps purpurea s.lat., including C. arundinis, C. humidiphila, and C. cf. spartinae, pseudomolecules for the pitch canker pathogen Fusarium circinatum, draft genome of Davidsoniella eucalypti, Grosmannia galeiformis, Quambalaria eucalypti, and Teratosphaeria destructans.</title>
        <authorList>
            <person name="Wingfield B.D."/>
            <person name="Liu M."/>
            <person name="Nguyen H.D."/>
            <person name="Lane F.A."/>
            <person name="Morgan S.W."/>
            <person name="De Vos L."/>
            <person name="Wilken P.M."/>
            <person name="Duong T.A."/>
            <person name="Aylward J."/>
            <person name="Coetzee M.P."/>
            <person name="Dadej K."/>
            <person name="De Beer Z.W."/>
            <person name="Findlay W."/>
            <person name="Havenga M."/>
            <person name="Kolarik M."/>
            <person name="Menzies J.G."/>
            <person name="Naidoo K."/>
            <person name="Pochopski O."/>
            <person name="Shoukouhi P."/>
            <person name="Santana Q.C."/>
            <person name="Seifert K.A."/>
            <person name="Soal N."/>
            <person name="Steenkamp E.T."/>
            <person name="Tatham C.T."/>
            <person name="van der Nest M.A."/>
            <person name="Wingfield M.J."/>
        </authorList>
    </citation>
    <scope>NUCLEOTIDE SEQUENCE [LARGE SCALE GENOMIC DNA]</scope>
    <source>
        <strain evidence="2">CMW44962</strain>
    </source>
</reference>
<sequence>MHPDIDFIPLGPAIGFARGRNGRRGAAVAGMNVLRQPNAMMLAQAAMQGYQAAVQDMQGAKRLSVFKEAGKEEVQSDEERKGRFTRFVDAKREHEEAEEVFLEALREHLGGGREDEKATSQPGAKASSINLPKSASTKASSACHSECKHGTSASNDTGSKSGDHTTKSHHTGSKPDHTHVDSKHSTHDSERTKTSSRSGRYDSKPNHATPRPNNTNTNPQHSSYNANQSQRKSSRSHDPKHSHPKPSSSRTRSSSISSLSSPKNKTPSHQHHPRRPSSHSISTAASDRHHRIADLEHALSERHQALLQAQQPRPIMTPDGRVMQSPRLTAAAPAHPPYPDAPFHAIPQHHQPGLTQRAQQGGSYYYDAQPHGDLQPAPARDPRRRTVGGLTMGVRGWRCRG</sequence>
<gene>
    <name evidence="2" type="ORF">Tdes44962_MAKER09787</name>
</gene>
<feature type="compositionally biased region" description="Polar residues" evidence="1">
    <location>
        <begin position="151"/>
        <end position="160"/>
    </location>
</feature>
<feature type="compositionally biased region" description="Low complexity" evidence="1">
    <location>
        <begin position="245"/>
        <end position="263"/>
    </location>
</feature>
<feature type="compositionally biased region" description="Polar residues" evidence="1">
    <location>
        <begin position="220"/>
        <end position="230"/>
    </location>
</feature>